<evidence type="ECO:0000313" key="3">
    <source>
        <dbReference type="Proteomes" id="UP000617340"/>
    </source>
</evidence>
<gene>
    <name evidence="2" type="ORF">HZH68_009746</name>
</gene>
<organism evidence="2 3">
    <name type="scientific">Vespula germanica</name>
    <name type="common">German yellow jacket</name>
    <name type="synonym">Paravespula germanica</name>
    <dbReference type="NCBI Taxonomy" id="30212"/>
    <lineage>
        <taxon>Eukaryota</taxon>
        <taxon>Metazoa</taxon>
        <taxon>Ecdysozoa</taxon>
        <taxon>Arthropoda</taxon>
        <taxon>Hexapoda</taxon>
        <taxon>Insecta</taxon>
        <taxon>Pterygota</taxon>
        <taxon>Neoptera</taxon>
        <taxon>Endopterygota</taxon>
        <taxon>Hymenoptera</taxon>
        <taxon>Apocrita</taxon>
        <taxon>Aculeata</taxon>
        <taxon>Vespoidea</taxon>
        <taxon>Vespidae</taxon>
        <taxon>Vespinae</taxon>
        <taxon>Vespula</taxon>
    </lineage>
</organism>
<evidence type="ECO:0000256" key="1">
    <source>
        <dbReference type="SAM" id="MobiDB-lite"/>
    </source>
</evidence>
<name>A0A834JY01_VESGE</name>
<reference evidence="2" key="1">
    <citation type="journal article" date="2020" name="G3 (Bethesda)">
        <title>High-Quality Assemblies for Three Invasive Social Wasps from the &lt;i&gt;Vespula&lt;/i&gt; Genus.</title>
        <authorList>
            <person name="Harrop T.W.R."/>
            <person name="Guhlin J."/>
            <person name="McLaughlin G.M."/>
            <person name="Permina E."/>
            <person name="Stockwell P."/>
            <person name="Gilligan J."/>
            <person name="Le Lec M.F."/>
            <person name="Gruber M.A.M."/>
            <person name="Quinn O."/>
            <person name="Lovegrove M."/>
            <person name="Duncan E.J."/>
            <person name="Remnant E.J."/>
            <person name="Van Eeckhoven J."/>
            <person name="Graham B."/>
            <person name="Knapp R.A."/>
            <person name="Langford K.W."/>
            <person name="Kronenberg Z."/>
            <person name="Press M.O."/>
            <person name="Eacker S.M."/>
            <person name="Wilson-Rankin E.E."/>
            <person name="Purcell J."/>
            <person name="Lester P.J."/>
            <person name="Dearden P.K."/>
        </authorList>
    </citation>
    <scope>NUCLEOTIDE SEQUENCE</scope>
    <source>
        <strain evidence="2">Linc-1</strain>
    </source>
</reference>
<dbReference type="AlphaFoldDB" id="A0A834JY01"/>
<evidence type="ECO:0000313" key="2">
    <source>
        <dbReference type="EMBL" id="KAF7395696.1"/>
    </source>
</evidence>
<proteinExistence type="predicted"/>
<feature type="region of interest" description="Disordered" evidence="1">
    <location>
        <begin position="28"/>
        <end position="67"/>
    </location>
</feature>
<dbReference type="Proteomes" id="UP000617340">
    <property type="component" value="Unassembled WGS sequence"/>
</dbReference>
<protein>
    <submittedName>
        <fullName evidence="2">Uncharacterized protein</fullName>
    </submittedName>
</protein>
<feature type="compositionally biased region" description="Acidic residues" evidence="1">
    <location>
        <begin position="33"/>
        <end position="67"/>
    </location>
</feature>
<dbReference type="EMBL" id="JACSDZ010000009">
    <property type="protein sequence ID" value="KAF7395696.1"/>
    <property type="molecule type" value="Genomic_DNA"/>
</dbReference>
<sequence>MGLPRNTSMTTSRVSTKWLLNEDAVMKPAINNDCDDDDDDDDDYDADDDGNGDGDGDNDDDDDYTYV</sequence>
<comment type="caution">
    <text evidence="2">The sequence shown here is derived from an EMBL/GenBank/DDBJ whole genome shotgun (WGS) entry which is preliminary data.</text>
</comment>
<accession>A0A834JY01</accession>
<keyword evidence="3" id="KW-1185">Reference proteome</keyword>